<dbReference type="InterPro" id="IPR048274">
    <property type="entry name" value="MC_hydratase"/>
</dbReference>
<dbReference type="STRING" id="1193181.BN10_1070014"/>
<evidence type="ECO:0000313" key="2">
    <source>
        <dbReference type="Proteomes" id="UP000013167"/>
    </source>
</evidence>
<dbReference type="InterPro" id="IPR052342">
    <property type="entry name" value="MCH/BMMD"/>
</dbReference>
<dbReference type="Proteomes" id="UP000013167">
    <property type="component" value="Unassembled WGS sequence"/>
</dbReference>
<proteinExistence type="predicted"/>
<gene>
    <name evidence="1" type="ORF">BN10_1070014</name>
</gene>
<accession>N0E0X4</accession>
<dbReference type="eggNOG" id="COG2030">
    <property type="taxonomic scope" value="Bacteria"/>
</dbReference>
<dbReference type="SUPFAM" id="SSF54637">
    <property type="entry name" value="Thioesterase/thiol ester dehydrase-isomerase"/>
    <property type="match status" value="2"/>
</dbReference>
<comment type="caution">
    <text evidence="1">The sequence shown here is derived from an EMBL/GenBank/DDBJ whole genome shotgun (WGS) entry which is preliminary data.</text>
</comment>
<dbReference type="OrthoDB" id="9796589at2"/>
<dbReference type="HOGENOM" id="CLU_067804_0_0_11"/>
<dbReference type="InterPro" id="IPR029069">
    <property type="entry name" value="HotDog_dom_sf"/>
</dbReference>
<sequence length="351" mass="38270">MTSKTYAGNYFEDFTVGQELVHTSPRTVTVGDAALYTALYGARFALTSGETFAASMGMERMPLDPLLVFHTVFGKTVPEVSLNAVANLGYAACRFTAPVFPGDTLAARSEIVGIKANRDGKTGVVYVHSTGTNQHGDVVLDYVRWVMVRKRDESSPAPETLIPQLPTVVAAADLVVPPGLTGADYDIALAGSPFLWDDYEVGERIDHVDGMTIEEAEHMTATRLWHNTAKVHFNQFVERDGRFGRRIVYGGHLISIARALSHNGLANAQTILAINAGTHCNPTFAGDTVHAWSEVLERFDLPGRTDVGALRTRLVATKDLPCTNFPLRDESGTYLPNVVLDLDLTLLVPRR</sequence>
<dbReference type="PANTHER" id="PTHR43664:SF1">
    <property type="entry name" value="BETA-METHYLMALYL-COA DEHYDRATASE"/>
    <property type="match status" value="1"/>
</dbReference>
<protein>
    <submittedName>
        <fullName evidence="1">MaoC domain protein dehydratase</fullName>
    </submittedName>
</protein>
<dbReference type="PANTHER" id="PTHR43664">
    <property type="entry name" value="MONOAMINE OXIDASE-RELATED"/>
    <property type="match status" value="1"/>
</dbReference>
<name>N0E0X4_9MICO</name>
<organism evidence="1 2">
    <name type="scientific">Phycicoccus elongatus Lp2</name>
    <dbReference type="NCBI Taxonomy" id="1193181"/>
    <lineage>
        <taxon>Bacteria</taxon>
        <taxon>Bacillati</taxon>
        <taxon>Actinomycetota</taxon>
        <taxon>Actinomycetes</taxon>
        <taxon>Micrococcales</taxon>
        <taxon>Intrasporangiaceae</taxon>
        <taxon>Phycicoccus</taxon>
    </lineage>
</organism>
<dbReference type="InterPro" id="IPR016790">
    <property type="entry name" value="Thiol_ester_hydratase_Rv0216"/>
</dbReference>
<dbReference type="AlphaFoldDB" id="N0E0X4"/>
<dbReference type="CDD" id="cd03451">
    <property type="entry name" value="FkbR2"/>
    <property type="match status" value="2"/>
</dbReference>
<keyword evidence="2" id="KW-1185">Reference proteome</keyword>
<dbReference type="Gene3D" id="3.10.129.10">
    <property type="entry name" value="Hotdog Thioesterase"/>
    <property type="match status" value="1"/>
</dbReference>
<dbReference type="PIRSF" id="PIRSF021494">
    <property type="entry name" value="Rv0216_prd"/>
    <property type="match status" value="1"/>
</dbReference>
<dbReference type="EMBL" id="CAIZ01000010">
    <property type="protein sequence ID" value="CCH68574.1"/>
    <property type="molecule type" value="Genomic_DNA"/>
</dbReference>
<evidence type="ECO:0000313" key="1">
    <source>
        <dbReference type="EMBL" id="CCH68574.1"/>
    </source>
</evidence>
<dbReference type="Pfam" id="PF19315">
    <property type="entry name" value="MC_hydratase"/>
    <property type="match status" value="1"/>
</dbReference>
<dbReference type="GO" id="GO:0016829">
    <property type="term" value="F:lyase activity"/>
    <property type="evidence" value="ECO:0007669"/>
    <property type="project" value="InterPro"/>
</dbReference>
<dbReference type="RefSeq" id="WP_010851478.1">
    <property type="nucleotide sequence ID" value="NZ_HF570956.1"/>
</dbReference>
<reference evidence="1 2" key="1">
    <citation type="journal article" date="2013" name="ISME J.">
        <title>A metabolic model for members of the genus Tetrasphaera involved in enhanced biological phosphorus removal.</title>
        <authorList>
            <person name="Kristiansen R."/>
            <person name="Nguyen H.T.T."/>
            <person name="Saunders A.M."/>
            <person name="Nielsen J.L."/>
            <person name="Wimmer R."/>
            <person name="Le V.Q."/>
            <person name="McIlroy S.J."/>
            <person name="Petrovski S."/>
            <person name="Seviour R.J."/>
            <person name="Calteau A."/>
            <person name="Nielsen K.L."/>
            <person name="Nielsen P.H."/>
        </authorList>
    </citation>
    <scope>NUCLEOTIDE SEQUENCE [LARGE SCALE GENOMIC DNA]</scope>
    <source>
        <strain evidence="1 2">Lp2</strain>
    </source>
</reference>